<feature type="transmembrane region" description="Helical" evidence="1">
    <location>
        <begin position="6"/>
        <end position="28"/>
    </location>
</feature>
<dbReference type="RefSeq" id="WP_091149636.1">
    <property type="nucleotide sequence ID" value="NZ_FNAI01000005.1"/>
</dbReference>
<organism evidence="2 3">
    <name type="scientific">Mucilaginibacter pineti</name>
    <dbReference type="NCBI Taxonomy" id="1391627"/>
    <lineage>
        <taxon>Bacteria</taxon>
        <taxon>Pseudomonadati</taxon>
        <taxon>Bacteroidota</taxon>
        <taxon>Sphingobacteriia</taxon>
        <taxon>Sphingobacteriales</taxon>
        <taxon>Sphingobacteriaceae</taxon>
        <taxon>Mucilaginibacter</taxon>
    </lineage>
</organism>
<reference evidence="2 3" key="1">
    <citation type="submission" date="2016-10" db="EMBL/GenBank/DDBJ databases">
        <authorList>
            <person name="de Groot N.N."/>
        </authorList>
    </citation>
    <scope>NUCLEOTIDE SEQUENCE [LARGE SCALE GENOMIC DNA]</scope>
    <source>
        <strain evidence="2 3">47C3B</strain>
    </source>
</reference>
<proteinExistence type="predicted"/>
<dbReference type="STRING" id="1391627.SAMN05216464_10534"/>
<dbReference type="AlphaFoldDB" id="A0A1G7BI19"/>
<keyword evidence="1" id="KW-1133">Transmembrane helix</keyword>
<evidence type="ECO:0000256" key="1">
    <source>
        <dbReference type="SAM" id="Phobius"/>
    </source>
</evidence>
<protein>
    <submittedName>
        <fullName evidence="2">Uncharacterized protein</fullName>
    </submittedName>
</protein>
<accession>A0A1G7BI19</accession>
<dbReference type="Proteomes" id="UP000199072">
    <property type="component" value="Unassembled WGS sequence"/>
</dbReference>
<evidence type="ECO:0000313" key="2">
    <source>
        <dbReference type="EMBL" id="SDE26679.1"/>
    </source>
</evidence>
<dbReference type="EMBL" id="FNAI01000005">
    <property type="protein sequence ID" value="SDE26679.1"/>
    <property type="molecule type" value="Genomic_DNA"/>
</dbReference>
<sequence length="123" mass="14280">MLQRITAYLLIFSLVTVNFSHLFIYAGFEMNRNYIATKLCENRDKPWMHCDGKCYFMKKIKQAEDKQASDERQSQKSLFQEVYVISTTVIKFHSHLLQVIVTPYNSTLPVSPVGTVFRPPQLG</sequence>
<keyword evidence="3" id="KW-1185">Reference proteome</keyword>
<dbReference type="OrthoDB" id="980645at2"/>
<keyword evidence="1" id="KW-0812">Transmembrane</keyword>
<gene>
    <name evidence="2" type="ORF">SAMN05216464_10534</name>
</gene>
<evidence type="ECO:0000313" key="3">
    <source>
        <dbReference type="Proteomes" id="UP000199072"/>
    </source>
</evidence>
<name>A0A1G7BI19_9SPHI</name>
<keyword evidence="1" id="KW-0472">Membrane</keyword>